<evidence type="ECO:0000313" key="2">
    <source>
        <dbReference type="EMBL" id="MRI68558.1"/>
    </source>
</evidence>
<dbReference type="RefSeq" id="WP_153837026.1">
    <property type="nucleotide sequence ID" value="NZ_JBHUMW010000004.1"/>
</dbReference>
<dbReference type="GO" id="GO:0003677">
    <property type="term" value="F:DNA binding"/>
    <property type="evidence" value="ECO:0007669"/>
    <property type="project" value="InterPro"/>
</dbReference>
<dbReference type="GO" id="GO:0000156">
    <property type="term" value="F:phosphorelay response regulator activity"/>
    <property type="evidence" value="ECO:0007669"/>
    <property type="project" value="InterPro"/>
</dbReference>
<dbReference type="Proteomes" id="UP000435187">
    <property type="component" value="Unassembled WGS sequence"/>
</dbReference>
<dbReference type="Gene3D" id="2.40.50.1020">
    <property type="entry name" value="LytTr DNA-binding domain"/>
    <property type="match status" value="1"/>
</dbReference>
<accession>A0A6N7R610</accession>
<feature type="domain" description="HTH LytTR-type" evidence="1">
    <location>
        <begin position="43"/>
        <end position="147"/>
    </location>
</feature>
<organism evidence="2 3">
    <name type="scientific">Gracilibacillus thailandensis</name>
    <dbReference type="NCBI Taxonomy" id="563735"/>
    <lineage>
        <taxon>Bacteria</taxon>
        <taxon>Bacillati</taxon>
        <taxon>Bacillota</taxon>
        <taxon>Bacilli</taxon>
        <taxon>Bacillales</taxon>
        <taxon>Bacillaceae</taxon>
        <taxon>Gracilibacillus</taxon>
    </lineage>
</organism>
<keyword evidence="3" id="KW-1185">Reference proteome</keyword>
<protein>
    <submittedName>
        <fullName evidence="2">LytTR family transcriptional regulator</fullName>
    </submittedName>
</protein>
<evidence type="ECO:0000313" key="3">
    <source>
        <dbReference type="Proteomes" id="UP000435187"/>
    </source>
</evidence>
<gene>
    <name evidence="2" type="ORF">GH885_19820</name>
</gene>
<name>A0A6N7R610_9BACI</name>
<dbReference type="InterPro" id="IPR046947">
    <property type="entry name" value="LytR-like"/>
</dbReference>
<comment type="caution">
    <text evidence="2">The sequence shown here is derived from an EMBL/GenBank/DDBJ whole genome shotgun (WGS) entry which is preliminary data.</text>
</comment>
<dbReference type="Pfam" id="PF04397">
    <property type="entry name" value="LytTR"/>
    <property type="match status" value="1"/>
</dbReference>
<evidence type="ECO:0000259" key="1">
    <source>
        <dbReference type="PROSITE" id="PS50930"/>
    </source>
</evidence>
<reference evidence="2 3" key="1">
    <citation type="submission" date="2019-10" db="EMBL/GenBank/DDBJ databases">
        <title>Gracilibacillus salitolerans sp. nov., a moderate halophile isolated from a saline soil in northwest China.</title>
        <authorList>
            <person name="Gan L."/>
        </authorList>
    </citation>
    <scope>NUCLEOTIDE SEQUENCE [LARGE SCALE GENOMIC DNA]</scope>
    <source>
        <strain evidence="2 3">TP2-8</strain>
    </source>
</reference>
<dbReference type="InterPro" id="IPR007492">
    <property type="entry name" value="LytTR_DNA-bd_dom"/>
</dbReference>
<dbReference type="SMART" id="SM00850">
    <property type="entry name" value="LytTR"/>
    <property type="match status" value="1"/>
</dbReference>
<dbReference type="AlphaFoldDB" id="A0A6N7R610"/>
<dbReference type="PANTHER" id="PTHR37299:SF4">
    <property type="entry name" value="TRANSCRIPTIONAL REGULATOR"/>
    <property type="match status" value="1"/>
</dbReference>
<dbReference type="PROSITE" id="PS50930">
    <property type="entry name" value="HTH_LYTTR"/>
    <property type="match status" value="1"/>
</dbReference>
<dbReference type="PANTHER" id="PTHR37299">
    <property type="entry name" value="TRANSCRIPTIONAL REGULATOR-RELATED"/>
    <property type="match status" value="1"/>
</dbReference>
<sequence length="151" mass="17694">MKIKIDIDPKHDEECQITISAKEWTKEIEELVQLLKRKQPKRIVAVQEERSIVLNPEEIDFFFARDRKVFASIKGECMELKMKLYEVEKMLINTGFIRFSKSVIGNINQIDRFELSFNGTLCVYFKSGSKEYVSRKYVSDLKTQIMEGGDL</sequence>
<dbReference type="EMBL" id="WJEE01000076">
    <property type="protein sequence ID" value="MRI68558.1"/>
    <property type="molecule type" value="Genomic_DNA"/>
</dbReference>
<proteinExistence type="predicted"/>